<dbReference type="AlphaFoldDB" id="A0A2H0KJQ4"/>
<evidence type="ECO:0000313" key="2">
    <source>
        <dbReference type="Proteomes" id="UP000229497"/>
    </source>
</evidence>
<comment type="caution">
    <text evidence="1">The sequence shown here is derived from an EMBL/GenBank/DDBJ whole genome shotgun (WGS) entry which is preliminary data.</text>
</comment>
<reference evidence="1 2" key="1">
    <citation type="submission" date="2017-09" db="EMBL/GenBank/DDBJ databases">
        <title>Depth-based differentiation of microbial function through sediment-hosted aquifers and enrichment of novel symbionts in the deep terrestrial subsurface.</title>
        <authorList>
            <person name="Probst A.J."/>
            <person name="Ladd B."/>
            <person name="Jarett J.K."/>
            <person name="Geller-Mcgrath D.E."/>
            <person name="Sieber C.M."/>
            <person name="Emerson J.B."/>
            <person name="Anantharaman K."/>
            <person name="Thomas B.C."/>
            <person name="Malmstrom R."/>
            <person name="Stieglmeier M."/>
            <person name="Klingl A."/>
            <person name="Woyke T."/>
            <person name="Ryan C.M."/>
            <person name="Banfield J.F."/>
        </authorList>
    </citation>
    <scope>NUCLEOTIDE SEQUENCE [LARGE SCALE GENOMIC DNA]</scope>
    <source>
        <strain evidence="1">CG11_big_fil_rev_8_21_14_0_20_37_16</strain>
    </source>
</reference>
<dbReference type="Proteomes" id="UP000229497">
    <property type="component" value="Unassembled WGS sequence"/>
</dbReference>
<organism evidence="1 2">
    <name type="scientific">Candidatus Roizmanbacteria bacterium CG11_big_fil_rev_8_21_14_0_20_37_16</name>
    <dbReference type="NCBI Taxonomy" id="1974857"/>
    <lineage>
        <taxon>Bacteria</taxon>
        <taxon>Candidatus Roizmaniibacteriota</taxon>
    </lineage>
</organism>
<dbReference type="EMBL" id="PCVK01000089">
    <property type="protein sequence ID" value="PIQ71487.1"/>
    <property type="molecule type" value="Genomic_DNA"/>
</dbReference>
<protein>
    <submittedName>
        <fullName evidence="1">Uncharacterized protein</fullName>
    </submittedName>
</protein>
<gene>
    <name evidence="1" type="ORF">COV87_03075</name>
</gene>
<sequence length="86" mass="9955">MQTTQVQLKISLSEQLNRLLLGKAQRLGIPLTQYVKHIIVKEVEKEECPTYQMSEKTEKALKKAMKEHKAGKTIKIKDLNAFFKQL</sequence>
<proteinExistence type="predicted"/>
<evidence type="ECO:0000313" key="1">
    <source>
        <dbReference type="EMBL" id="PIQ71487.1"/>
    </source>
</evidence>
<accession>A0A2H0KJQ4</accession>
<name>A0A2H0KJQ4_9BACT</name>